<keyword evidence="1" id="KW-0812">Transmembrane</keyword>
<feature type="transmembrane region" description="Helical" evidence="1">
    <location>
        <begin position="33"/>
        <end position="53"/>
    </location>
</feature>
<name>A0A6B0YTB7_9CHLR</name>
<evidence type="ECO:0000313" key="2">
    <source>
        <dbReference type="EMBL" id="MXY93857.1"/>
    </source>
</evidence>
<comment type="caution">
    <text evidence="2">The sequence shown here is derived from an EMBL/GenBank/DDBJ whole genome shotgun (WGS) entry which is preliminary data.</text>
</comment>
<gene>
    <name evidence="2" type="ORF">F4Y42_10465</name>
</gene>
<sequence>MSENANLFEELLSRLGLDALPTYQQILESMDPLSWTLILLLTGAVILGVFFTLNTRYRFHAFQEAEASPEILLARLKQDPTYLTPASIVNRLGSDTTLLLLEHGDQITAPQWRSMWNRVREELLGLLSSQRAFGPIYALAHYYQSTDTQEPDSMRIRRTALIHKLGQRRFLEPGADGMVAQLRLFRHHAEQLGDLGFDGPTVWLENLEDTMPVQGPIFQMDSVQFDSVDRASVNLLIQRTPTVGGNFNVLLEKRNDMWVVVDEQVNWAP</sequence>
<keyword evidence="1" id="KW-0472">Membrane</keyword>
<dbReference type="AlphaFoldDB" id="A0A6B0YTB7"/>
<organism evidence="2">
    <name type="scientific">Caldilineaceae bacterium SB0664_bin_27</name>
    <dbReference type="NCBI Taxonomy" id="2605260"/>
    <lineage>
        <taxon>Bacteria</taxon>
        <taxon>Bacillati</taxon>
        <taxon>Chloroflexota</taxon>
        <taxon>Caldilineae</taxon>
        <taxon>Caldilineales</taxon>
        <taxon>Caldilineaceae</taxon>
    </lineage>
</organism>
<accession>A0A6B0YTB7</accession>
<reference evidence="2" key="1">
    <citation type="submission" date="2019-09" db="EMBL/GenBank/DDBJ databases">
        <title>Characterisation of the sponge microbiome using genome-centric metagenomics.</title>
        <authorList>
            <person name="Engelberts J.P."/>
            <person name="Robbins S.J."/>
            <person name="De Goeij J.M."/>
            <person name="Aranda M."/>
            <person name="Bell S.C."/>
            <person name="Webster N.S."/>
        </authorList>
    </citation>
    <scope>NUCLEOTIDE SEQUENCE</scope>
    <source>
        <strain evidence="2">SB0664_bin_27</strain>
    </source>
</reference>
<protein>
    <submittedName>
        <fullName evidence="2">Uncharacterized protein</fullName>
    </submittedName>
</protein>
<keyword evidence="1" id="KW-1133">Transmembrane helix</keyword>
<evidence type="ECO:0000256" key="1">
    <source>
        <dbReference type="SAM" id="Phobius"/>
    </source>
</evidence>
<dbReference type="EMBL" id="VXRG01000089">
    <property type="protein sequence ID" value="MXY93857.1"/>
    <property type="molecule type" value="Genomic_DNA"/>
</dbReference>
<proteinExistence type="predicted"/>